<evidence type="ECO:0000256" key="3">
    <source>
        <dbReference type="ARBA" id="ARBA00022989"/>
    </source>
</evidence>
<comment type="subcellular location">
    <subcellularLocation>
        <location evidence="1">Membrane</location>
    </subcellularLocation>
</comment>
<evidence type="ECO:0000256" key="5">
    <source>
        <dbReference type="SAM" id="Phobius"/>
    </source>
</evidence>
<proteinExistence type="predicted"/>
<feature type="transmembrane region" description="Helical" evidence="5">
    <location>
        <begin position="219"/>
        <end position="239"/>
    </location>
</feature>
<dbReference type="Pfam" id="PF02104">
    <property type="entry name" value="SURF1"/>
    <property type="match status" value="1"/>
</dbReference>
<dbReference type="InterPro" id="IPR045214">
    <property type="entry name" value="Surf1/Surf4"/>
</dbReference>
<dbReference type="PANTHER" id="PTHR23427">
    <property type="entry name" value="SURFEIT LOCUS PROTEIN"/>
    <property type="match status" value="1"/>
</dbReference>
<evidence type="ECO:0008006" key="7">
    <source>
        <dbReference type="Google" id="ProtNLM"/>
    </source>
</evidence>
<dbReference type="EMBL" id="UOEK01000628">
    <property type="protein sequence ID" value="VAW09662.1"/>
    <property type="molecule type" value="Genomic_DNA"/>
</dbReference>
<feature type="transmembrane region" description="Helical" evidence="5">
    <location>
        <begin position="18"/>
        <end position="39"/>
    </location>
</feature>
<dbReference type="CDD" id="cd06662">
    <property type="entry name" value="SURF1"/>
    <property type="match status" value="1"/>
</dbReference>
<sequence>MASVSDSQFDFSFALRPIWLAGHVVALVAVVIFFLFGSWQLGRLDERRETNETIQERTFGPPMALADAVALWQETPSEVEYQRIAVGGTYRFEDEFFVGPSSLDGASGFRVVTPLEANGRVVMVVRGWVSLDTAGPPLAGEVRSGPGVVDGYVLRDEATFRGVPRLGNDVGAGRAGRIDIATLAPVPDPVPFYIVQQLPEEGVRALGDPSFDEGRHLSYAFQWFAFSGVTAIGYVVLMVRTGTRRRSRRRPTASGAPRSAG</sequence>
<keyword evidence="2 5" id="KW-0812">Transmembrane</keyword>
<evidence type="ECO:0000313" key="6">
    <source>
        <dbReference type="EMBL" id="VAW09662.1"/>
    </source>
</evidence>
<dbReference type="PANTHER" id="PTHR23427:SF2">
    <property type="entry name" value="SURFEIT LOCUS PROTEIN 1"/>
    <property type="match status" value="1"/>
</dbReference>
<evidence type="ECO:0000256" key="1">
    <source>
        <dbReference type="ARBA" id="ARBA00004370"/>
    </source>
</evidence>
<reference evidence="6" key="1">
    <citation type="submission" date="2018-06" db="EMBL/GenBank/DDBJ databases">
        <authorList>
            <person name="Zhirakovskaya E."/>
        </authorList>
    </citation>
    <scope>NUCLEOTIDE SEQUENCE</scope>
</reference>
<protein>
    <recommendedName>
        <fullName evidence="7">Cytochrome oxidase biogenesis protein Surf1, facilitates heme A insertion</fullName>
    </recommendedName>
</protein>
<name>A0A3B0T5I8_9ZZZZ</name>
<keyword evidence="4 5" id="KW-0472">Membrane</keyword>
<dbReference type="InterPro" id="IPR002994">
    <property type="entry name" value="Surf1/Shy1"/>
</dbReference>
<dbReference type="AlphaFoldDB" id="A0A3B0T5I8"/>
<keyword evidence="3 5" id="KW-1133">Transmembrane helix</keyword>
<evidence type="ECO:0000256" key="2">
    <source>
        <dbReference type="ARBA" id="ARBA00022692"/>
    </source>
</evidence>
<gene>
    <name evidence="6" type="ORF">MNBD_ACTINO02-237</name>
</gene>
<accession>A0A3B0T5I8</accession>
<evidence type="ECO:0000256" key="4">
    <source>
        <dbReference type="ARBA" id="ARBA00023136"/>
    </source>
</evidence>
<dbReference type="PROSITE" id="PS50895">
    <property type="entry name" value="SURF1"/>
    <property type="match status" value="1"/>
</dbReference>
<organism evidence="6">
    <name type="scientific">hydrothermal vent metagenome</name>
    <dbReference type="NCBI Taxonomy" id="652676"/>
    <lineage>
        <taxon>unclassified sequences</taxon>
        <taxon>metagenomes</taxon>
        <taxon>ecological metagenomes</taxon>
    </lineage>
</organism>
<dbReference type="GO" id="GO:0016020">
    <property type="term" value="C:membrane"/>
    <property type="evidence" value="ECO:0007669"/>
    <property type="project" value="UniProtKB-SubCell"/>
</dbReference>